<protein>
    <submittedName>
        <fullName evidence="2">Uncharacterized protein</fullName>
    </submittedName>
</protein>
<evidence type="ECO:0000256" key="1">
    <source>
        <dbReference type="SAM" id="MobiDB-lite"/>
    </source>
</evidence>
<evidence type="ECO:0000313" key="3">
    <source>
        <dbReference type="Proteomes" id="UP001497644"/>
    </source>
</evidence>
<gene>
    <name evidence="2" type="ORF">LPLAT_LOCUS3407</name>
</gene>
<accession>A0AAV2ND00</accession>
<dbReference type="EMBL" id="OZ034835">
    <property type="protein sequence ID" value="CAL1677397.1"/>
    <property type="molecule type" value="Genomic_DNA"/>
</dbReference>
<reference evidence="2" key="1">
    <citation type="submission" date="2024-04" db="EMBL/GenBank/DDBJ databases">
        <authorList>
            <consortium name="Molecular Ecology Group"/>
        </authorList>
    </citation>
    <scope>NUCLEOTIDE SEQUENCE</scope>
</reference>
<keyword evidence="3" id="KW-1185">Reference proteome</keyword>
<organism evidence="2 3">
    <name type="scientific">Lasius platythorax</name>
    <dbReference type="NCBI Taxonomy" id="488582"/>
    <lineage>
        <taxon>Eukaryota</taxon>
        <taxon>Metazoa</taxon>
        <taxon>Ecdysozoa</taxon>
        <taxon>Arthropoda</taxon>
        <taxon>Hexapoda</taxon>
        <taxon>Insecta</taxon>
        <taxon>Pterygota</taxon>
        <taxon>Neoptera</taxon>
        <taxon>Endopterygota</taxon>
        <taxon>Hymenoptera</taxon>
        <taxon>Apocrita</taxon>
        <taxon>Aculeata</taxon>
        <taxon>Formicoidea</taxon>
        <taxon>Formicidae</taxon>
        <taxon>Formicinae</taxon>
        <taxon>Lasius</taxon>
        <taxon>Lasius</taxon>
    </lineage>
</organism>
<evidence type="ECO:0000313" key="2">
    <source>
        <dbReference type="EMBL" id="CAL1677397.1"/>
    </source>
</evidence>
<name>A0AAV2ND00_9HYME</name>
<sequence>MIILIVQTAAIKLPEESTRDLFRFSLQPLPLQLLPQPKHDAIAEYSQKGLTRYEKSTPASQKFHQRSLAKKEQNGESYHFVAL</sequence>
<dbReference type="Proteomes" id="UP001497644">
    <property type="component" value="Chromosome 12"/>
</dbReference>
<dbReference type="AlphaFoldDB" id="A0AAV2ND00"/>
<proteinExistence type="predicted"/>
<feature type="region of interest" description="Disordered" evidence="1">
    <location>
        <begin position="54"/>
        <end position="83"/>
    </location>
</feature>